<feature type="domain" description="SMP-30/Gluconolactonase/LRE-like region" evidence="2">
    <location>
        <begin position="202"/>
        <end position="300"/>
    </location>
</feature>
<dbReference type="InterPro" id="IPR052988">
    <property type="entry name" value="Oryzine_lactonohydrolase"/>
</dbReference>
<dbReference type="AlphaFoldDB" id="A0AAN7YAQ5"/>
<proteinExistence type="predicted"/>
<name>A0AAN7YAQ5_9EURO</name>
<dbReference type="Gene3D" id="2.120.10.30">
    <property type="entry name" value="TolB, C-terminal domain"/>
    <property type="match status" value="1"/>
</dbReference>
<sequence length="423" mass="45886">MRQATLSGAWLFLLTSSNVLAQSLQPSGAISPVVEKCGPNDNVVCVNKYASVLPYHFFRNTSYIPNIFDFKNTSVPSDPSFQLLSNASFVIFDRARGLEYLGGTPTYDFVFKVSDAVHEAPVYIPSQNKLYLSQLAPPAGYLPQLVVDLNVQPPTLSEYLPNPPIYAPNGGTSYANGTLILFAASGGNISIGNPPTEQRVSLRLLDPATNQSTVLLNNYFGSYFNCLDDVAVHPTTKQIFVTDPDYSWFNSLTDTPPQLPTASYRFDPNTGATFLIDDTLQQPNGIAFTPDGSTLYISDTGAVAGSKAPTGYHGASYNATGPATVYAFDVTHNGTRVSNKRAFYLAQSWVPDGLKVSREGLVLTGAGNGVDVLDDVGQLIMRVQTNYTVQNFAWVGSDLKELWMMGNGGISRVRWNIQGQLPT</sequence>
<dbReference type="InterPro" id="IPR011042">
    <property type="entry name" value="6-blade_b-propeller_TolB-like"/>
</dbReference>
<gene>
    <name evidence="3" type="ORF">LTR05_001653</name>
</gene>
<feature type="signal peptide" evidence="1">
    <location>
        <begin position="1"/>
        <end position="21"/>
    </location>
</feature>
<accession>A0AAN7YAQ5</accession>
<evidence type="ECO:0000313" key="3">
    <source>
        <dbReference type="EMBL" id="KAK5091470.1"/>
    </source>
</evidence>
<dbReference type="EMBL" id="JAVRRJ010000001">
    <property type="protein sequence ID" value="KAK5091470.1"/>
    <property type="molecule type" value="Genomic_DNA"/>
</dbReference>
<reference evidence="3 4" key="1">
    <citation type="submission" date="2023-08" db="EMBL/GenBank/DDBJ databases">
        <title>Black Yeasts Isolated from many extreme environments.</title>
        <authorList>
            <person name="Coleine C."/>
            <person name="Stajich J.E."/>
            <person name="Selbmann L."/>
        </authorList>
    </citation>
    <scope>NUCLEOTIDE SEQUENCE [LARGE SCALE GENOMIC DNA]</scope>
    <source>
        <strain evidence="3 4">CCFEE 5910</strain>
    </source>
</reference>
<dbReference type="SUPFAM" id="SSF63829">
    <property type="entry name" value="Calcium-dependent phosphotriesterase"/>
    <property type="match status" value="1"/>
</dbReference>
<evidence type="ECO:0000259" key="2">
    <source>
        <dbReference type="Pfam" id="PF08450"/>
    </source>
</evidence>
<comment type="caution">
    <text evidence="3">The sequence shown here is derived from an EMBL/GenBank/DDBJ whole genome shotgun (WGS) entry which is preliminary data.</text>
</comment>
<feature type="chain" id="PRO_5042923015" description="SMP-30/Gluconolactonase/LRE-like region domain-containing protein" evidence="1">
    <location>
        <begin position="22"/>
        <end position="423"/>
    </location>
</feature>
<keyword evidence="1" id="KW-0732">Signal</keyword>
<dbReference type="Pfam" id="PF08450">
    <property type="entry name" value="SGL"/>
    <property type="match status" value="2"/>
</dbReference>
<evidence type="ECO:0000313" key="4">
    <source>
        <dbReference type="Proteomes" id="UP001309876"/>
    </source>
</evidence>
<dbReference type="Proteomes" id="UP001309876">
    <property type="component" value="Unassembled WGS sequence"/>
</dbReference>
<dbReference type="PANTHER" id="PTHR47064">
    <property type="entry name" value="PUTATIVE (AFU_ORTHOLOGUE AFUA_1G08990)-RELATED"/>
    <property type="match status" value="1"/>
</dbReference>
<dbReference type="InterPro" id="IPR013658">
    <property type="entry name" value="SGL"/>
</dbReference>
<organism evidence="3 4">
    <name type="scientific">Lithohypha guttulata</name>
    <dbReference type="NCBI Taxonomy" id="1690604"/>
    <lineage>
        <taxon>Eukaryota</taxon>
        <taxon>Fungi</taxon>
        <taxon>Dikarya</taxon>
        <taxon>Ascomycota</taxon>
        <taxon>Pezizomycotina</taxon>
        <taxon>Eurotiomycetes</taxon>
        <taxon>Chaetothyriomycetidae</taxon>
        <taxon>Chaetothyriales</taxon>
        <taxon>Trichomeriaceae</taxon>
        <taxon>Lithohypha</taxon>
    </lineage>
</organism>
<protein>
    <recommendedName>
        <fullName evidence="2">SMP-30/Gluconolactonase/LRE-like region domain-containing protein</fullName>
    </recommendedName>
</protein>
<keyword evidence="4" id="KW-1185">Reference proteome</keyword>
<evidence type="ECO:0000256" key="1">
    <source>
        <dbReference type="SAM" id="SignalP"/>
    </source>
</evidence>
<dbReference type="PANTHER" id="PTHR47064:SF2">
    <property type="entry name" value="SMP-30_GLUCONOLACTONASE_LRE-LIKE REGION DOMAIN-CONTAINING PROTEIN-RELATED"/>
    <property type="match status" value="1"/>
</dbReference>
<feature type="domain" description="SMP-30/Gluconolactonase/LRE-like region" evidence="2">
    <location>
        <begin position="320"/>
        <end position="404"/>
    </location>
</feature>